<name>A0A511DG26_9PSEU</name>
<dbReference type="Gene3D" id="3.60.15.10">
    <property type="entry name" value="Ribonuclease Z/Hydroxyacylglutathione hydrolase-like"/>
    <property type="match status" value="1"/>
</dbReference>
<keyword evidence="3 6" id="KW-0378">Hydrolase</keyword>
<feature type="domain" description="Metallo-beta-lactamase" evidence="5">
    <location>
        <begin position="63"/>
        <end position="268"/>
    </location>
</feature>
<dbReference type="SMART" id="SM00849">
    <property type="entry name" value="Lactamase_B"/>
    <property type="match status" value="1"/>
</dbReference>
<evidence type="ECO:0000313" key="7">
    <source>
        <dbReference type="Proteomes" id="UP000321685"/>
    </source>
</evidence>
<dbReference type="Proteomes" id="UP000321685">
    <property type="component" value="Unassembled WGS sequence"/>
</dbReference>
<evidence type="ECO:0000256" key="3">
    <source>
        <dbReference type="ARBA" id="ARBA00022801"/>
    </source>
</evidence>
<protein>
    <submittedName>
        <fullName evidence="6">MBL fold metallo-hydrolase</fullName>
    </submittedName>
</protein>
<evidence type="ECO:0000259" key="5">
    <source>
        <dbReference type="SMART" id="SM00849"/>
    </source>
</evidence>
<dbReference type="CDD" id="cd07720">
    <property type="entry name" value="OPHC2-like_MBL-fold"/>
    <property type="match status" value="1"/>
</dbReference>
<reference evidence="6 7" key="1">
    <citation type="submission" date="2019-07" db="EMBL/GenBank/DDBJ databases">
        <title>Whole genome shotgun sequence of Pseudonocardia sulfidoxydans NBRC 16205.</title>
        <authorList>
            <person name="Hosoyama A."/>
            <person name="Uohara A."/>
            <person name="Ohji S."/>
            <person name="Ichikawa N."/>
        </authorList>
    </citation>
    <scope>NUCLEOTIDE SEQUENCE [LARGE SCALE GENOMIC DNA]</scope>
    <source>
        <strain evidence="6 7">NBRC 16205</strain>
    </source>
</reference>
<comment type="caution">
    <text evidence="6">The sequence shown here is derived from an EMBL/GenBank/DDBJ whole genome shotgun (WGS) entry which is preliminary data.</text>
</comment>
<proteinExistence type="inferred from homology"/>
<dbReference type="AlphaFoldDB" id="A0A511DG26"/>
<sequence>MSVQNHAQAPGFQRFRIGDLIVTALYDGYVPIAAADLNGVPQRVIRECLADAYLPEDGDAHTAVLAFLVEHGGERILVDTGSGTTLGPATGGLPESLRAADVSARSVDHVLVTHLHPDHAGGLVAPDGTAAFPRATVHVAAPEVAYWLDDGIRAHAEGVQAEIHRAAAASLAPYLDRGRLDAFTGPAVLPGVRALQQHGHTAGHTGYLVGTEGAAVLFWGDIVHSYRVQLPLPHVSVAIDNDPGRAVDARAEVLNAVATNGWWVGGAHLPFPGIGHLRAVGEGYTWLPAHFVPVPVGHGLSDERRVG</sequence>
<dbReference type="PANTHER" id="PTHR42978">
    <property type="entry name" value="QUORUM-QUENCHING LACTONASE YTNP-RELATED-RELATED"/>
    <property type="match status" value="1"/>
</dbReference>
<dbReference type="SUPFAM" id="SSF56281">
    <property type="entry name" value="Metallo-hydrolase/oxidoreductase"/>
    <property type="match status" value="1"/>
</dbReference>
<dbReference type="RefSeq" id="WP_186816923.1">
    <property type="nucleotide sequence ID" value="NZ_BJVJ01000023.1"/>
</dbReference>
<dbReference type="InterPro" id="IPR001279">
    <property type="entry name" value="Metallo-B-lactamas"/>
</dbReference>
<organism evidence="6 7">
    <name type="scientific">Pseudonocardia sulfidoxydans NBRC 16205</name>
    <dbReference type="NCBI Taxonomy" id="1223511"/>
    <lineage>
        <taxon>Bacteria</taxon>
        <taxon>Bacillati</taxon>
        <taxon>Actinomycetota</taxon>
        <taxon>Actinomycetes</taxon>
        <taxon>Pseudonocardiales</taxon>
        <taxon>Pseudonocardiaceae</taxon>
        <taxon>Pseudonocardia</taxon>
    </lineage>
</organism>
<comment type="similarity">
    <text evidence="1">Belongs to the metallo-beta-lactamase superfamily.</text>
</comment>
<evidence type="ECO:0000256" key="1">
    <source>
        <dbReference type="ARBA" id="ARBA00007749"/>
    </source>
</evidence>
<dbReference type="GO" id="GO:0046872">
    <property type="term" value="F:metal ion binding"/>
    <property type="evidence" value="ECO:0007669"/>
    <property type="project" value="UniProtKB-KW"/>
</dbReference>
<evidence type="ECO:0000313" key="6">
    <source>
        <dbReference type="EMBL" id="GEL23745.1"/>
    </source>
</evidence>
<dbReference type="InterPro" id="IPR036866">
    <property type="entry name" value="RibonucZ/Hydroxyglut_hydro"/>
</dbReference>
<keyword evidence="7" id="KW-1185">Reference proteome</keyword>
<accession>A0A511DG26</accession>
<dbReference type="PANTHER" id="PTHR42978:SF6">
    <property type="entry name" value="QUORUM-QUENCHING LACTONASE YTNP-RELATED"/>
    <property type="match status" value="1"/>
</dbReference>
<gene>
    <name evidence="6" type="ORF">PSU4_26990</name>
</gene>
<dbReference type="EMBL" id="BJVJ01000023">
    <property type="protein sequence ID" value="GEL23745.1"/>
    <property type="molecule type" value="Genomic_DNA"/>
</dbReference>
<dbReference type="Pfam" id="PF00753">
    <property type="entry name" value="Lactamase_B"/>
    <property type="match status" value="1"/>
</dbReference>
<keyword evidence="4" id="KW-0862">Zinc</keyword>
<keyword evidence="2" id="KW-0479">Metal-binding</keyword>
<evidence type="ECO:0000256" key="4">
    <source>
        <dbReference type="ARBA" id="ARBA00022833"/>
    </source>
</evidence>
<dbReference type="GO" id="GO:0016787">
    <property type="term" value="F:hydrolase activity"/>
    <property type="evidence" value="ECO:0007669"/>
    <property type="project" value="UniProtKB-KW"/>
</dbReference>
<dbReference type="InterPro" id="IPR051013">
    <property type="entry name" value="MBL_superfamily_lactonases"/>
</dbReference>
<evidence type="ECO:0000256" key="2">
    <source>
        <dbReference type="ARBA" id="ARBA00022723"/>
    </source>
</evidence>